<evidence type="ECO:0000313" key="2">
    <source>
        <dbReference type="Proteomes" id="UP000887575"/>
    </source>
</evidence>
<organism evidence="2 3">
    <name type="scientific">Mesorhabditis belari</name>
    <dbReference type="NCBI Taxonomy" id="2138241"/>
    <lineage>
        <taxon>Eukaryota</taxon>
        <taxon>Metazoa</taxon>
        <taxon>Ecdysozoa</taxon>
        <taxon>Nematoda</taxon>
        <taxon>Chromadorea</taxon>
        <taxon>Rhabditida</taxon>
        <taxon>Rhabditina</taxon>
        <taxon>Rhabditomorpha</taxon>
        <taxon>Rhabditoidea</taxon>
        <taxon>Rhabditidae</taxon>
        <taxon>Mesorhabditinae</taxon>
        <taxon>Mesorhabditis</taxon>
    </lineage>
</organism>
<evidence type="ECO:0000313" key="3">
    <source>
        <dbReference type="WBParaSite" id="MBELARI_LOCUS16851"/>
    </source>
</evidence>
<keyword evidence="1" id="KW-0732">Signal</keyword>
<evidence type="ECO:0000256" key="1">
    <source>
        <dbReference type="SAM" id="SignalP"/>
    </source>
</evidence>
<reference evidence="3" key="1">
    <citation type="submission" date="2024-02" db="UniProtKB">
        <authorList>
            <consortium name="WormBaseParasite"/>
        </authorList>
    </citation>
    <scope>IDENTIFICATION</scope>
</reference>
<proteinExistence type="predicted"/>
<dbReference type="AlphaFoldDB" id="A0AAF3ES41"/>
<accession>A0AAF3ES41</accession>
<dbReference type="WBParaSite" id="MBELARI_LOCUS16851">
    <property type="protein sequence ID" value="MBELARI_LOCUS16851"/>
    <property type="gene ID" value="MBELARI_LOCUS16851"/>
</dbReference>
<feature type="chain" id="PRO_5041901291" evidence="1">
    <location>
        <begin position="23"/>
        <end position="117"/>
    </location>
</feature>
<sequence>MRCWLFIITLINLFQIGKPVHCVLCDSFSGYCDFDGSTCVGKACVTRTSIIEEGMTRVQKMCSTSNSLRNAAGCHTTFLWADSIGQECLCTSDFCNSSPTPTLSTYFALLVVIFIEL</sequence>
<dbReference type="Proteomes" id="UP000887575">
    <property type="component" value="Unassembled WGS sequence"/>
</dbReference>
<feature type="signal peptide" evidence="1">
    <location>
        <begin position="1"/>
        <end position="22"/>
    </location>
</feature>
<protein>
    <submittedName>
        <fullName evidence="3">Protein quiver</fullName>
    </submittedName>
</protein>
<keyword evidence="2" id="KW-1185">Reference proteome</keyword>
<name>A0AAF3ES41_9BILA</name>